<sequence length="109" mass="13197">MQKKIYFLLLFISVNSFAGPGISNDEQLQQLEARYNQTKLQMNRIYHRMQRGMPANEFQWFSTVQRKWIDYRNANCRYYGRSATGQIECLENMNVTRIKEMQEILRNYQ</sequence>
<dbReference type="RefSeq" id="WP_064089654.1">
    <property type="nucleotide sequence ID" value="NZ_LXSQ01000014.1"/>
</dbReference>
<accession>A0A1B6VZP9</accession>
<dbReference type="STRING" id="1795832.A7Q00_05780"/>
<reference evidence="4" key="1">
    <citation type="submission" date="2016-05" db="EMBL/GenBank/DDBJ databases">
        <title>Draft genome of Corynebacterium afermentans subsp. afermentans LCDC 88199T.</title>
        <authorList>
            <person name="Bernier A.-M."/>
            <person name="Bernard K."/>
        </authorList>
    </citation>
    <scope>NUCLEOTIDE SEQUENCE [LARGE SCALE GENOMIC DNA]</scope>
    <source>
        <strain evidence="4">NML130454</strain>
    </source>
</reference>
<dbReference type="OrthoDB" id="7340239at2"/>
<organism evidence="3 4">
    <name type="scientific">Eikenella halliae</name>
    <dbReference type="NCBI Taxonomy" id="1795832"/>
    <lineage>
        <taxon>Bacteria</taxon>
        <taxon>Pseudomonadati</taxon>
        <taxon>Pseudomonadota</taxon>
        <taxon>Betaproteobacteria</taxon>
        <taxon>Neisseriales</taxon>
        <taxon>Neisseriaceae</taxon>
        <taxon>Eikenella</taxon>
    </lineage>
</organism>
<keyword evidence="4" id="KW-1185">Reference proteome</keyword>
<comment type="caution">
    <text evidence="3">The sequence shown here is derived from an EMBL/GenBank/DDBJ whole genome shotgun (WGS) entry which is preliminary data.</text>
</comment>
<dbReference type="Proteomes" id="UP000077726">
    <property type="component" value="Unassembled WGS sequence"/>
</dbReference>
<gene>
    <name evidence="3" type="ORF">A7Q00_05780</name>
</gene>
<evidence type="ECO:0000256" key="1">
    <source>
        <dbReference type="SAM" id="SignalP"/>
    </source>
</evidence>
<dbReference type="EMBL" id="LXSQ01000014">
    <property type="protein sequence ID" value="OAM43410.1"/>
    <property type="molecule type" value="Genomic_DNA"/>
</dbReference>
<dbReference type="Pfam" id="PF07007">
    <property type="entry name" value="LprI"/>
    <property type="match status" value="1"/>
</dbReference>
<evidence type="ECO:0000313" key="3">
    <source>
        <dbReference type="EMBL" id="OAM43410.1"/>
    </source>
</evidence>
<feature type="chain" id="PRO_5008590660" description="Lysozyme inhibitor LprI-like N-terminal domain-containing protein" evidence="1">
    <location>
        <begin position="19"/>
        <end position="109"/>
    </location>
</feature>
<dbReference type="AlphaFoldDB" id="A0A1B6VZP9"/>
<feature type="signal peptide" evidence="1">
    <location>
        <begin position="1"/>
        <end position="18"/>
    </location>
</feature>
<evidence type="ECO:0000259" key="2">
    <source>
        <dbReference type="Pfam" id="PF07007"/>
    </source>
</evidence>
<keyword evidence="1" id="KW-0732">Signal</keyword>
<evidence type="ECO:0000313" key="4">
    <source>
        <dbReference type="Proteomes" id="UP000077726"/>
    </source>
</evidence>
<feature type="domain" description="Lysozyme inhibitor LprI-like N-terminal" evidence="2">
    <location>
        <begin position="28"/>
        <end position="100"/>
    </location>
</feature>
<dbReference type="InterPro" id="IPR009739">
    <property type="entry name" value="LprI-like_N"/>
</dbReference>
<proteinExistence type="predicted"/>
<protein>
    <recommendedName>
        <fullName evidence="2">Lysozyme inhibitor LprI-like N-terminal domain-containing protein</fullName>
    </recommendedName>
</protein>
<name>A0A1B6VZP9_9NEIS</name>
<dbReference type="Gene3D" id="1.20.1270.180">
    <property type="match status" value="1"/>
</dbReference>